<proteinExistence type="predicted"/>
<dbReference type="PANTHER" id="PTHR47718:SF9">
    <property type="entry name" value="PROTEIN FAR1-RELATED SEQUENCE"/>
    <property type="match status" value="1"/>
</dbReference>
<dbReference type="SMART" id="SM00575">
    <property type="entry name" value="ZnF_PMZ"/>
    <property type="match status" value="1"/>
</dbReference>
<evidence type="ECO:0000313" key="2">
    <source>
        <dbReference type="EMBL" id="KAL3689050.1"/>
    </source>
</evidence>
<dbReference type="InterPro" id="IPR058778">
    <property type="entry name" value="HTH_FAR1-11-like"/>
</dbReference>
<dbReference type="AlphaFoldDB" id="A0ABD3HFB5"/>
<name>A0ABD3HFB5_9MARC</name>
<gene>
    <name evidence="2" type="ORF">R1sor_015359</name>
</gene>
<comment type="caution">
    <text evidence="2">The sequence shown here is derived from an EMBL/GenBank/DDBJ whole genome shotgun (WGS) entry which is preliminary data.</text>
</comment>
<reference evidence="2 3" key="1">
    <citation type="submission" date="2024-09" db="EMBL/GenBank/DDBJ databases">
        <title>Chromosome-scale assembly of Riccia sorocarpa.</title>
        <authorList>
            <person name="Paukszto L."/>
        </authorList>
    </citation>
    <scope>NUCLEOTIDE SEQUENCE [LARGE SCALE GENOMIC DNA]</scope>
    <source>
        <strain evidence="2">LP-2024</strain>
        <tissue evidence="2">Aerial parts of the thallus</tissue>
    </source>
</reference>
<keyword evidence="3" id="KW-1185">Reference proteome</keyword>
<sequence>MVRMQIDEIAGIEKWRCVQHISEHNHHLLSAQEVRQLPAYRCISPEEKGRIRMCKEAGMTVNVMMNLMRIEANKSLSFTATDVRNYLASTGETTSHDTQELLKTLKDKHEQDPEFFYTFTVDCEGRLEHLLWIHSQTRGAALYFGDVIIFDTTYKLNKYDMPFAVFTGVSNHGQTLLLGAALLRNETTPTFQWLFEEWHKTMRVNPVSILTDQDRSITEAICSKLPTTKHCFCTWHITSKFPGWFAALLKEEFESFMRDFRRTWKVETVEEFESVWVILIDQYKLTENRHIKDLFQLWEYWCPVWTRGYFTAGMTTTQRSESINRFMDYFMGTQTKLHEFVDAFDKAMDKRADSMITATTREKLLLPKLSTTFPMEKKASERFSHYAFQKFQKELILSAEYVFQDGKVSHFQHPDIERSVTYDAEKKLVQCSSLMFESTGILCRHALRVLNIFNVLELPDSYILRRWEKDLGPTSLHREYIRFQEEKEFSGSEVEKWKYMLLLKTRSIAFYASTSSSCLRDKIDIEFDKLLEMVTNEPDVGERIYQATNLRVL</sequence>
<evidence type="ECO:0000259" key="1">
    <source>
        <dbReference type="SMART" id="SM00575"/>
    </source>
</evidence>
<dbReference type="PANTHER" id="PTHR47718">
    <property type="entry name" value="OS01G0519700 PROTEIN"/>
    <property type="match status" value="1"/>
</dbReference>
<dbReference type="Pfam" id="PF26175">
    <property type="entry name" value="HTH_FAR1"/>
    <property type="match status" value="1"/>
</dbReference>
<organism evidence="2 3">
    <name type="scientific">Riccia sorocarpa</name>
    <dbReference type="NCBI Taxonomy" id="122646"/>
    <lineage>
        <taxon>Eukaryota</taxon>
        <taxon>Viridiplantae</taxon>
        <taxon>Streptophyta</taxon>
        <taxon>Embryophyta</taxon>
        <taxon>Marchantiophyta</taxon>
        <taxon>Marchantiopsida</taxon>
        <taxon>Marchantiidae</taxon>
        <taxon>Marchantiales</taxon>
        <taxon>Ricciaceae</taxon>
        <taxon>Riccia</taxon>
    </lineage>
</organism>
<dbReference type="EMBL" id="JBJQOH010000004">
    <property type="protein sequence ID" value="KAL3689050.1"/>
    <property type="molecule type" value="Genomic_DNA"/>
</dbReference>
<evidence type="ECO:0000313" key="3">
    <source>
        <dbReference type="Proteomes" id="UP001633002"/>
    </source>
</evidence>
<protein>
    <recommendedName>
        <fullName evidence="1">Zinc finger PMZ-type domain-containing protein</fullName>
    </recommendedName>
</protein>
<dbReference type="Pfam" id="PF10551">
    <property type="entry name" value="MULE"/>
    <property type="match status" value="1"/>
</dbReference>
<dbReference type="InterPro" id="IPR018289">
    <property type="entry name" value="MULE_transposase_dom"/>
</dbReference>
<dbReference type="Proteomes" id="UP001633002">
    <property type="component" value="Unassembled WGS sequence"/>
</dbReference>
<dbReference type="InterPro" id="IPR006564">
    <property type="entry name" value="Znf_PMZ"/>
</dbReference>
<accession>A0ABD3HFB5</accession>
<feature type="domain" description="Zinc finger PMZ-type" evidence="1">
    <location>
        <begin position="429"/>
        <end position="456"/>
    </location>
</feature>